<evidence type="ECO:0000256" key="5">
    <source>
        <dbReference type="ARBA" id="ARBA00022737"/>
    </source>
</evidence>
<evidence type="ECO:0000256" key="10">
    <source>
        <dbReference type="SAM" id="MobiDB-lite"/>
    </source>
</evidence>
<dbReference type="AlphaFoldDB" id="A0A1B6LHS2"/>
<evidence type="ECO:0000259" key="11">
    <source>
        <dbReference type="PROSITE" id="PS50102"/>
    </source>
</evidence>
<keyword evidence="3" id="KW-0963">Cytoplasm</keyword>
<proteinExistence type="predicted"/>
<dbReference type="EMBL" id="GEBQ01016722">
    <property type="protein sequence ID" value="JAT23255.1"/>
    <property type="molecule type" value="Transcribed_RNA"/>
</dbReference>
<dbReference type="SMART" id="SM00343">
    <property type="entry name" value="ZnF_C2HC"/>
    <property type="match status" value="1"/>
</dbReference>
<reference evidence="13" key="1">
    <citation type="submission" date="2015-11" db="EMBL/GenBank/DDBJ databases">
        <title>De novo transcriptome assembly of four potential Pierce s Disease insect vectors from Arizona vineyards.</title>
        <authorList>
            <person name="Tassone E.E."/>
        </authorList>
    </citation>
    <scope>NUCLEOTIDE SEQUENCE</scope>
</reference>
<dbReference type="SUPFAM" id="SSF54928">
    <property type="entry name" value="RNA-binding domain, RBD"/>
    <property type="match status" value="2"/>
</dbReference>
<dbReference type="PROSITE" id="PS50158">
    <property type="entry name" value="ZF_CCHC"/>
    <property type="match status" value="1"/>
</dbReference>
<evidence type="ECO:0008006" key="14">
    <source>
        <dbReference type="Google" id="ProtNLM"/>
    </source>
</evidence>
<evidence type="ECO:0000256" key="8">
    <source>
        <dbReference type="PROSITE-ProRule" id="PRU00047"/>
    </source>
</evidence>
<dbReference type="FunFam" id="3.30.70.330:FF:000046">
    <property type="entry name" value="RNA-binding protein 14 isoform X1"/>
    <property type="match status" value="1"/>
</dbReference>
<dbReference type="InterPro" id="IPR050502">
    <property type="entry name" value="Euk_RNA-bind_prot"/>
</dbReference>
<dbReference type="GO" id="GO:0010467">
    <property type="term" value="P:gene expression"/>
    <property type="evidence" value="ECO:0007669"/>
    <property type="project" value="UniProtKB-ARBA"/>
</dbReference>
<dbReference type="GO" id="GO:0003729">
    <property type="term" value="F:mRNA binding"/>
    <property type="evidence" value="ECO:0007669"/>
    <property type="project" value="TreeGrafter"/>
</dbReference>
<dbReference type="GO" id="GO:0005737">
    <property type="term" value="C:cytoplasm"/>
    <property type="evidence" value="ECO:0007669"/>
    <property type="project" value="UniProtKB-SubCell"/>
</dbReference>
<dbReference type="InterPro" id="IPR000504">
    <property type="entry name" value="RRM_dom"/>
</dbReference>
<evidence type="ECO:0000256" key="9">
    <source>
        <dbReference type="PROSITE-ProRule" id="PRU00176"/>
    </source>
</evidence>
<comment type="subcellular location">
    <subcellularLocation>
        <location evidence="2">Cytoplasm</location>
    </subcellularLocation>
    <subcellularLocation>
        <location evidence="1">Nucleus</location>
    </subcellularLocation>
</comment>
<dbReference type="GO" id="GO:0008270">
    <property type="term" value="F:zinc ion binding"/>
    <property type="evidence" value="ECO:0007669"/>
    <property type="project" value="UniProtKB-KW"/>
</dbReference>
<dbReference type="SMART" id="SM00360">
    <property type="entry name" value="RRM"/>
    <property type="match status" value="2"/>
</dbReference>
<dbReference type="GO" id="GO:0005634">
    <property type="term" value="C:nucleus"/>
    <property type="evidence" value="ECO:0007669"/>
    <property type="project" value="UniProtKB-SubCell"/>
</dbReference>
<dbReference type="CDD" id="cd12343">
    <property type="entry name" value="RRM1_2_CoAA_like"/>
    <property type="match status" value="1"/>
</dbReference>
<feature type="domain" description="CCHC-type" evidence="12">
    <location>
        <begin position="172"/>
        <end position="187"/>
    </location>
</feature>
<keyword evidence="8" id="KW-0862">Zinc</keyword>
<evidence type="ECO:0000256" key="4">
    <source>
        <dbReference type="ARBA" id="ARBA00022553"/>
    </source>
</evidence>
<keyword evidence="6 9" id="KW-0694">RNA-binding</keyword>
<dbReference type="PANTHER" id="PTHR48025:SF1">
    <property type="entry name" value="RRM DOMAIN-CONTAINING PROTEIN"/>
    <property type="match status" value="1"/>
</dbReference>
<dbReference type="GO" id="GO:0007010">
    <property type="term" value="P:cytoskeleton organization"/>
    <property type="evidence" value="ECO:0007669"/>
    <property type="project" value="UniProtKB-ARBA"/>
</dbReference>
<keyword evidence="7" id="KW-0539">Nucleus</keyword>
<feature type="domain" description="RRM" evidence="11">
    <location>
        <begin position="89"/>
        <end position="158"/>
    </location>
</feature>
<dbReference type="Gene3D" id="4.10.60.10">
    <property type="entry name" value="Zinc finger, CCHC-type"/>
    <property type="match status" value="1"/>
</dbReference>
<evidence type="ECO:0000313" key="13">
    <source>
        <dbReference type="EMBL" id="JAT23255.1"/>
    </source>
</evidence>
<organism evidence="13">
    <name type="scientific">Graphocephala atropunctata</name>
    <dbReference type="NCBI Taxonomy" id="36148"/>
    <lineage>
        <taxon>Eukaryota</taxon>
        <taxon>Metazoa</taxon>
        <taxon>Ecdysozoa</taxon>
        <taxon>Arthropoda</taxon>
        <taxon>Hexapoda</taxon>
        <taxon>Insecta</taxon>
        <taxon>Pterygota</taxon>
        <taxon>Neoptera</taxon>
        <taxon>Paraneoptera</taxon>
        <taxon>Hemiptera</taxon>
        <taxon>Auchenorrhyncha</taxon>
        <taxon>Membracoidea</taxon>
        <taxon>Cicadellidae</taxon>
        <taxon>Cicadellinae</taxon>
        <taxon>Cicadellini</taxon>
        <taxon>Graphocephala</taxon>
    </lineage>
</organism>
<dbReference type="Gene3D" id="3.30.70.330">
    <property type="match status" value="2"/>
</dbReference>
<feature type="region of interest" description="Disordered" evidence="10">
    <location>
        <begin position="243"/>
        <end position="303"/>
    </location>
</feature>
<name>A0A1B6LHS2_9HEMI</name>
<keyword evidence="4" id="KW-0597">Phosphoprotein</keyword>
<evidence type="ECO:0000256" key="3">
    <source>
        <dbReference type="ARBA" id="ARBA00022490"/>
    </source>
</evidence>
<dbReference type="InterPro" id="IPR012677">
    <property type="entry name" value="Nucleotide-bd_a/b_plait_sf"/>
</dbReference>
<evidence type="ECO:0000256" key="1">
    <source>
        <dbReference type="ARBA" id="ARBA00004123"/>
    </source>
</evidence>
<gene>
    <name evidence="13" type="ORF">g.29822</name>
</gene>
<keyword evidence="8" id="KW-0479">Metal-binding</keyword>
<evidence type="ECO:0000256" key="2">
    <source>
        <dbReference type="ARBA" id="ARBA00004496"/>
    </source>
</evidence>
<evidence type="ECO:0000259" key="12">
    <source>
        <dbReference type="PROSITE" id="PS50158"/>
    </source>
</evidence>
<keyword evidence="8" id="KW-0863">Zinc-finger</keyword>
<sequence>MPGFSSVGTFKIFVGNLAEKTSSADIRPLFEKYGKVVECDVVKDFGFVHMENEESGRDAIQNLNGYLVHGSAMKVEAATSRKGPNTPTTKIFVGNLSDNTRAPQVRVLFAKFGTVVECDIVRNYGFVHIDCADVNKMVQELNGSMVDGQPMKVQISTSKVRQRPGMGNAEQCYRCGRGGHWSKECPKTGMGPDRFRGRMFGRDPYPPPPPPPFMRERMMTGGFGKDSYYDRYYERPAGRFDERDAFDRRLPPLPPRDLGPRRDFPPPIPPREPLPPLSMRGPPSTMRDSFERSMFSRRSPPPASARFSRMYEDYSRDSYDDRRYYWKIGEHQRNFEDNINNLVVSVEIEKHTLVISRKWYSYFSSEVPGRI</sequence>
<dbReference type="InterPro" id="IPR001878">
    <property type="entry name" value="Znf_CCHC"/>
</dbReference>
<evidence type="ECO:0000256" key="6">
    <source>
        <dbReference type="ARBA" id="ARBA00022884"/>
    </source>
</evidence>
<keyword evidence="5" id="KW-0677">Repeat</keyword>
<dbReference type="PROSITE" id="PS50102">
    <property type="entry name" value="RRM"/>
    <property type="match status" value="2"/>
</dbReference>
<dbReference type="InterPro" id="IPR035979">
    <property type="entry name" value="RBD_domain_sf"/>
</dbReference>
<accession>A0A1B6LHS2</accession>
<protein>
    <recommendedName>
        <fullName evidence="14">RNA-binding protein lark</fullName>
    </recommendedName>
</protein>
<feature type="compositionally biased region" description="Pro residues" evidence="10">
    <location>
        <begin position="265"/>
        <end position="276"/>
    </location>
</feature>
<dbReference type="Pfam" id="PF00076">
    <property type="entry name" value="RRM_1"/>
    <property type="match status" value="2"/>
</dbReference>
<dbReference type="Pfam" id="PF00098">
    <property type="entry name" value="zf-CCHC"/>
    <property type="match status" value="1"/>
</dbReference>
<evidence type="ECO:0000256" key="7">
    <source>
        <dbReference type="ARBA" id="ARBA00023242"/>
    </source>
</evidence>
<dbReference type="PANTHER" id="PTHR48025">
    <property type="entry name" value="OS02G0815200 PROTEIN"/>
    <property type="match status" value="1"/>
</dbReference>
<feature type="domain" description="RRM" evidence="11">
    <location>
        <begin position="10"/>
        <end position="80"/>
    </location>
</feature>